<dbReference type="OrthoDB" id="8565469at2"/>
<dbReference type="Gene3D" id="1.25.40.10">
    <property type="entry name" value="Tetratricopeptide repeat domain"/>
    <property type="match status" value="2"/>
</dbReference>
<feature type="region of interest" description="Disordered" evidence="2">
    <location>
        <begin position="887"/>
        <end position="910"/>
    </location>
</feature>
<protein>
    <submittedName>
        <fullName evidence="4">Tetratricopeptide repeat-containing protein</fullName>
    </submittedName>
</protein>
<name>A0A1I4Z830_9PROT</name>
<feature type="transmembrane region" description="Helical" evidence="3">
    <location>
        <begin position="12"/>
        <end position="31"/>
    </location>
</feature>
<evidence type="ECO:0000313" key="5">
    <source>
        <dbReference type="Proteomes" id="UP000183107"/>
    </source>
</evidence>
<dbReference type="SUPFAM" id="SSF48452">
    <property type="entry name" value="TPR-like"/>
    <property type="match status" value="2"/>
</dbReference>
<dbReference type="InterPro" id="IPR011990">
    <property type="entry name" value="TPR-like_helical_dom_sf"/>
</dbReference>
<keyword evidence="5" id="KW-1185">Reference proteome</keyword>
<evidence type="ECO:0000256" key="1">
    <source>
        <dbReference type="PROSITE-ProRule" id="PRU00339"/>
    </source>
</evidence>
<dbReference type="PROSITE" id="PS50005">
    <property type="entry name" value="TPR"/>
    <property type="match status" value="1"/>
</dbReference>
<keyword evidence="3" id="KW-0472">Membrane</keyword>
<keyword evidence="3" id="KW-0812">Transmembrane</keyword>
<evidence type="ECO:0000313" key="4">
    <source>
        <dbReference type="EMBL" id="SFN46183.1"/>
    </source>
</evidence>
<dbReference type="SMART" id="SM00028">
    <property type="entry name" value="TPR"/>
    <property type="match status" value="3"/>
</dbReference>
<evidence type="ECO:0000256" key="2">
    <source>
        <dbReference type="SAM" id="MobiDB-lite"/>
    </source>
</evidence>
<keyword evidence="3" id="KW-1133">Transmembrane helix</keyword>
<dbReference type="EMBL" id="FOVJ01000001">
    <property type="protein sequence ID" value="SFN46183.1"/>
    <property type="molecule type" value="Genomic_DNA"/>
</dbReference>
<proteinExistence type="predicted"/>
<dbReference type="AlphaFoldDB" id="A0A1I4Z830"/>
<accession>A0A1I4Z830</accession>
<organism evidence="4 5">
    <name type="scientific">Nitrosospira briensis</name>
    <dbReference type="NCBI Taxonomy" id="35799"/>
    <lineage>
        <taxon>Bacteria</taxon>
        <taxon>Pseudomonadati</taxon>
        <taxon>Pseudomonadota</taxon>
        <taxon>Betaproteobacteria</taxon>
        <taxon>Nitrosomonadales</taxon>
        <taxon>Nitrosomonadaceae</taxon>
        <taxon>Nitrosospira</taxon>
    </lineage>
</organism>
<dbReference type="Pfam" id="PF13429">
    <property type="entry name" value="TPR_15"/>
    <property type="match status" value="1"/>
</dbReference>
<dbReference type="Proteomes" id="UP000183107">
    <property type="component" value="Unassembled WGS sequence"/>
</dbReference>
<dbReference type="RefSeq" id="WP_074795261.1">
    <property type="nucleotide sequence ID" value="NZ_FOVJ01000001.1"/>
</dbReference>
<gene>
    <name evidence="4" type="ORF">SAMN05216386_1070</name>
</gene>
<feature type="repeat" description="TPR" evidence="1">
    <location>
        <begin position="497"/>
        <end position="530"/>
    </location>
</feature>
<reference evidence="5" key="1">
    <citation type="submission" date="2016-10" db="EMBL/GenBank/DDBJ databases">
        <authorList>
            <person name="Varghese N."/>
        </authorList>
    </citation>
    <scope>NUCLEOTIDE SEQUENCE [LARGE SCALE GENOMIC DNA]</scope>
    <source>
        <strain evidence="5">Nsp8</strain>
    </source>
</reference>
<sequence length="910" mass="102927">MSVDTRRESLLNAPALMFMSAVLLVAFWVLFPRQPAFRDPANLSANDALSVAYLRVLVQSDPNNVPLRLSFVQVLTEAGMTDEAVLAFDPLQQAPESGLTYEIRLAELKLSLQQLFRHPPEDVEAALRKRIAELVPALLRIADNDNRVSLVVKLAEQFGEPTVLAETFEQLLVMRNETSEKKSRWLIFAAKQRMAAAQPRLAARNLCQAFLLERTPKKKTEIAKSCLRAYLQAGIDQEALKAAMKVLGASASASSLRGDAELLLLAANIAEPLDDREHALAWLEESSRLLPRDQKLAERIVRLQVSMGLLDESLARAASLRTSLVPGSDRHRLLAHIYDWNGQSDEALTLWLSFARHQADEEAEARAFALAQAKPDYEAVVQLLEAVMPRRRLTAAEAEAYVKAGLNIAQPSHVEQQLRKHAERFDNPAETMKALTDVLVLQGKPRAALSLYEEMPDTHNGRQRLALAKLYEEAGNAQKSFNLLLRESGSPDPAYAEEYWRLLANVATQLGQDNHASKAYEKVLSLRPKDVEVLEHLQRLTARHRDDKKSESLAQYGWDRLRRIEDLQRLMRFSWKRKNWKELDHWLSLAESQPSMAQAPDYWYFRSIRKMASGERDAVRHALRELLRLRGPDPEVTEALIWLLLSDKKIDHALLQAVVKPYHNPSGTQPAVSPPLAEALAAAEHTLGRSIQAAPRYLQTLTKRPQDFLWTLTLADNMEWAGCPASANHVRFYALQLFASPSFSQKEVEYPARLSQYLFGSKDQLLQHADRDDLKILQPIRERWNLTKPLDSAQYFALRRQTERLRSSGWEKFADAVQKDDYPALSAQLAQVSRHLERQPADPALPETMPLSMDDVDRSTRWLAGEAPPNESAVHTELEICRQTLAKLRETPVPPLMRDISKPDKEPAKQ</sequence>
<keyword evidence="1" id="KW-0802">TPR repeat</keyword>
<dbReference type="InterPro" id="IPR019734">
    <property type="entry name" value="TPR_rpt"/>
</dbReference>
<feature type="compositionally biased region" description="Basic and acidic residues" evidence="2">
    <location>
        <begin position="899"/>
        <end position="910"/>
    </location>
</feature>
<evidence type="ECO:0000256" key="3">
    <source>
        <dbReference type="SAM" id="Phobius"/>
    </source>
</evidence>